<comment type="similarity">
    <text evidence="1">Belongs to the ABC transporter superfamily.</text>
</comment>
<organism evidence="6 7">
    <name type="scientific">Methanoculleus palmolei</name>
    <dbReference type="NCBI Taxonomy" id="72612"/>
    <lineage>
        <taxon>Archaea</taxon>
        <taxon>Methanobacteriati</taxon>
        <taxon>Methanobacteriota</taxon>
        <taxon>Stenosarchaea group</taxon>
        <taxon>Methanomicrobia</taxon>
        <taxon>Methanomicrobiales</taxon>
        <taxon>Methanomicrobiaceae</taxon>
        <taxon>Methanoculleus</taxon>
    </lineage>
</organism>
<dbReference type="Pfam" id="PF00005">
    <property type="entry name" value="ABC_tran"/>
    <property type="match status" value="1"/>
</dbReference>
<dbReference type="InterPro" id="IPR003593">
    <property type="entry name" value="AAA+_ATPase"/>
</dbReference>
<dbReference type="GO" id="GO:0005524">
    <property type="term" value="F:ATP binding"/>
    <property type="evidence" value="ECO:0007669"/>
    <property type="project" value="UniProtKB-KW"/>
</dbReference>
<dbReference type="InterPro" id="IPR027417">
    <property type="entry name" value="P-loop_NTPase"/>
</dbReference>
<sequence length="241" mass="26851">MIEARDLRKIYRMGSVEVAALKGVSLAIDDGEFVGIMGPSGSGKSTLLHQLGLLDTPTSGSIVISGTDVSRLDDEGRTLFRLMHLGYVFQDYALVTDLDVLENVAISAIVRGRPVDECYAAAREVLERVGLGRRLHHLIGELSGGEQQRVSIARALVNTPAIVFADEPCANLDTENSQIVLDLFRRINRDLGQTIVMVSHEPWHMDYFDRIVFMKDGLLDTERMREEGLRAKQRMIIEKVD</sequence>
<keyword evidence="7" id="KW-1185">Reference proteome</keyword>
<dbReference type="AlphaFoldDB" id="A0ABD8A974"/>
<dbReference type="GO" id="GO:0098796">
    <property type="term" value="C:membrane protein complex"/>
    <property type="evidence" value="ECO:0007669"/>
    <property type="project" value="UniProtKB-ARBA"/>
</dbReference>
<name>A0ABD8A974_9EURY</name>
<dbReference type="FunFam" id="3.40.50.300:FF:000032">
    <property type="entry name" value="Export ABC transporter ATP-binding protein"/>
    <property type="match status" value="1"/>
</dbReference>
<evidence type="ECO:0000313" key="7">
    <source>
        <dbReference type="Proteomes" id="UP001626603"/>
    </source>
</evidence>
<dbReference type="PROSITE" id="PS00211">
    <property type="entry name" value="ABC_TRANSPORTER_1"/>
    <property type="match status" value="1"/>
</dbReference>
<gene>
    <name evidence="6" type="ORF">R6Y95_01765</name>
</gene>
<dbReference type="Gene3D" id="3.40.50.300">
    <property type="entry name" value="P-loop containing nucleotide triphosphate hydrolases"/>
    <property type="match status" value="1"/>
</dbReference>
<evidence type="ECO:0000256" key="3">
    <source>
        <dbReference type="ARBA" id="ARBA00022741"/>
    </source>
</evidence>
<feature type="domain" description="ABC transporter" evidence="5">
    <location>
        <begin position="2"/>
        <end position="241"/>
    </location>
</feature>
<keyword evidence="3" id="KW-0547">Nucleotide-binding</keyword>
<keyword evidence="4 6" id="KW-0067">ATP-binding</keyword>
<dbReference type="InterPro" id="IPR017871">
    <property type="entry name" value="ABC_transporter-like_CS"/>
</dbReference>
<evidence type="ECO:0000256" key="1">
    <source>
        <dbReference type="ARBA" id="ARBA00005417"/>
    </source>
</evidence>
<dbReference type="EMBL" id="CP137641">
    <property type="protein sequence ID" value="WOX56074.1"/>
    <property type="molecule type" value="Genomic_DNA"/>
</dbReference>
<dbReference type="SUPFAM" id="SSF52540">
    <property type="entry name" value="P-loop containing nucleoside triphosphate hydrolases"/>
    <property type="match status" value="1"/>
</dbReference>
<dbReference type="PANTHER" id="PTHR42798:SF7">
    <property type="entry name" value="ALPHA-D-RIBOSE 1-METHYLPHOSPHONATE 5-TRIPHOSPHATE SYNTHASE SUBUNIT PHNL"/>
    <property type="match status" value="1"/>
</dbReference>
<evidence type="ECO:0000256" key="4">
    <source>
        <dbReference type="ARBA" id="ARBA00022840"/>
    </source>
</evidence>
<dbReference type="PANTHER" id="PTHR42798">
    <property type="entry name" value="LIPOPROTEIN-RELEASING SYSTEM ATP-BINDING PROTEIN LOLD"/>
    <property type="match status" value="1"/>
</dbReference>
<dbReference type="PROSITE" id="PS50893">
    <property type="entry name" value="ABC_TRANSPORTER_2"/>
    <property type="match status" value="1"/>
</dbReference>
<dbReference type="SMART" id="SM00382">
    <property type="entry name" value="AAA"/>
    <property type="match status" value="1"/>
</dbReference>
<dbReference type="CDD" id="cd03255">
    <property type="entry name" value="ABC_MJ0796_LolCDE_FtsE"/>
    <property type="match status" value="1"/>
</dbReference>
<evidence type="ECO:0000259" key="5">
    <source>
        <dbReference type="PROSITE" id="PS50893"/>
    </source>
</evidence>
<protein>
    <submittedName>
        <fullName evidence="6">ABC transporter ATP-binding protein</fullName>
    </submittedName>
</protein>
<dbReference type="Proteomes" id="UP001626603">
    <property type="component" value="Chromosome"/>
</dbReference>
<dbReference type="GO" id="GO:0022857">
    <property type="term" value="F:transmembrane transporter activity"/>
    <property type="evidence" value="ECO:0007669"/>
    <property type="project" value="UniProtKB-ARBA"/>
</dbReference>
<keyword evidence="2" id="KW-0813">Transport</keyword>
<evidence type="ECO:0000313" key="6">
    <source>
        <dbReference type="EMBL" id="WOX56074.1"/>
    </source>
</evidence>
<dbReference type="InterPro" id="IPR003439">
    <property type="entry name" value="ABC_transporter-like_ATP-bd"/>
</dbReference>
<proteinExistence type="inferred from homology"/>
<accession>A0ABD8A974</accession>
<reference evidence="6 7" key="1">
    <citation type="submission" date="2023-10" db="EMBL/GenBank/DDBJ databases">
        <title>The complete genome sequence of Methanoculleus palmolei DSM 4273.</title>
        <authorList>
            <person name="Lai S.-J."/>
            <person name="You Y.-T."/>
            <person name="Chen S.-C."/>
        </authorList>
    </citation>
    <scope>NUCLEOTIDE SEQUENCE [LARGE SCALE GENOMIC DNA]</scope>
    <source>
        <strain evidence="6 7">DSM 4273</strain>
    </source>
</reference>
<evidence type="ECO:0000256" key="2">
    <source>
        <dbReference type="ARBA" id="ARBA00022448"/>
    </source>
</evidence>
<dbReference type="InterPro" id="IPR017911">
    <property type="entry name" value="MacB-like_ATP-bd"/>
</dbReference>